<dbReference type="Pfam" id="PF13561">
    <property type="entry name" value="adh_short_C2"/>
    <property type="match status" value="1"/>
</dbReference>
<dbReference type="PRINTS" id="PR00081">
    <property type="entry name" value="GDHRDH"/>
</dbReference>
<dbReference type="FunFam" id="3.40.50.720:FF:000173">
    <property type="entry name" value="3-oxoacyl-[acyl-carrier protein] reductase"/>
    <property type="match status" value="1"/>
</dbReference>
<evidence type="ECO:0000256" key="1">
    <source>
        <dbReference type="ARBA" id="ARBA00006484"/>
    </source>
</evidence>
<dbReference type="SUPFAM" id="SSF51735">
    <property type="entry name" value="NAD(P)-binding Rossmann-fold domains"/>
    <property type="match status" value="1"/>
</dbReference>
<keyword evidence="2" id="KW-0560">Oxidoreductase</keyword>
<evidence type="ECO:0000313" key="3">
    <source>
        <dbReference type="EMBL" id="SVA49502.1"/>
    </source>
</evidence>
<protein>
    <submittedName>
        <fullName evidence="3">Uncharacterized protein</fullName>
    </submittedName>
</protein>
<reference evidence="3" key="1">
    <citation type="submission" date="2018-05" db="EMBL/GenBank/DDBJ databases">
        <authorList>
            <person name="Lanie J.A."/>
            <person name="Ng W.-L."/>
            <person name="Kazmierczak K.M."/>
            <person name="Andrzejewski T.M."/>
            <person name="Davidsen T.M."/>
            <person name="Wayne K.J."/>
            <person name="Tettelin H."/>
            <person name="Glass J.I."/>
            <person name="Rusch D."/>
            <person name="Podicherti R."/>
            <person name="Tsui H.-C.T."/>
            <person name="Winkler M.E."/>
        </authorList>
    </citation>
    <scope>NUCLEOTIDE SEQUENCE</scope>
</reference>
<evidence type="ECO:0000256" key="2">
    <source>
        <dbReference type="ARBA" id="ARBA00023002"/>
    </source>
</evidence>
<sequence length="251" mass="27108">MAPEKKDIDAREFEGRVVLVTGAATGLGSVIAQEFHARGAFTVMVDQSSEVEKRASSLSSNRVLGITADLTVRKEVEEMRKEILLTCGNVDTVVNNVGKYSPVAISDITEDEFDELIAINLKTVFLVTQCFMKDLLERKFGRVVNIASSDAYIPKVTNAHYAAAKAGVISLTKTFAAELAPYVLVNGVSPGPISTETAQSQGWLQKAIERNPLQRAADPCDIAEVVLFLASERNRFINGETVVVNGGATMV</sequence>
<dbReference type="InterPro" id="IPR036291">
    <property type="entry name" value="NAD(P)-bd_dom_sf"/>
</dbReference>
<dbReference type="CDD" id="cd05233">
    <property type="entry name" value="SDR_c"/>
    <property type="match status" value="1"/>
</dbReference>
<name>A0A381WAJ7_9ZZZZ</name>
<comment type="similarity">
    <text evidence="1">Belongs to the short-chain dehydrogenases/reductases (SDR) family.</text>
</comment>
<dbReference type="Gene3D" id="3.40.50.720">
    <property type="entry name" value="NAD(P)-binding Rossmann-like Domain"/>
    <property type="match status" value="1"/>
</dbReference>
<accession>A0A381WAJ7</accession>
<gene>
    <name evidence="3" type="ORF">METZ01_LOCUS102356</name>
</gene>
<dbReference type="PRINTS" id="PR00080">
    <property type="entry name" value="SDRFAMILY"/>
</dbReference>
<dbReference type="GO" id="GO:0016616">
    <property type="term" value="F:oxidoreductase activity, acting on the CH-OH group of donors, NAD or NADP as acceptor"/>
    <property type="evidence" value="ECO:0007669"/>
    <property type="project" value="TreeGrafter"/>
</dbReference>
<dbReference type="AlphaFoldDB" id="A0A381WAJ7"/>
<dbReference type="InterPro" id="IPR002347">
    <property type="entry name" value="SDR_fam"/>
</dbReference>
<dbReference type="InterPro" id="IPR020904">
    <property type="entry name" value="Sc_DH/Rdtase_CS"/>
</dbReference>
<dbReference type="PROSITE" id="PS00061">
    <property type="entry name" value="ADH_SHORT"/>
    <property type="match status" value="1"/>
</dbReference>
<dbReference type="EMBL" id="UINC01011189">
    <property type="protein sequence ID" value="SVA49502.1"/>
    <property type="molecule type" value="Genomic_DNA"/>
</dbReference>
<dbReference type="PANTHER" id="PTHR42760">
    <property type="entry name" value="SHORT-CHAIN DEHYDROGENASES/REDUCTASES FAMILY MEMBER"/>
    <property type="match status" value="1"/>
</dbReference>
<organism evidence="3">
    <name type="scientific">marine metagenome</name>
    <dbReference type="NCBI Taxonomy" id="408172"/>
    <lineage>
        <taxon>unclassified sequences</taxon>
        <taxon>metagenomes</taxon>
        <taxon>ecological metagenomes</taxon>
    </lineage>
</organism>
<proteinExistence type="inferred from homology"/>